<name>A0ABM8DWN7_9MICO</name>
<feature type="transmembrane region" description="Helical" evidence="2">
    <location>
        <begin position="78"/>
        <end position="98"/>
    </location>
</feature>
<dbReference type="InterPro" id="IPR045931">
    <property type="entry name" value="DUF6350"/>
</dbReference>
<feature type="compositionally biased region" description="Low complexity" evidence="1">
    <location>
        <begin position="445"/>
        <end position="456"/>
    </location>
</feature>
<evidence type="ECO:0000256" key="1">
    <source>
        <dbReference type="SAM" id="MobiDB-lite"/>
    </source>
</evidence>
<feature type="transmembrane region" description="Helical" evidence="2">
    <location>
        <begin position="373"/>
        <end position="393"/>
    </location>
</feature>
<keyword evidence="4" id="KW-1185">Reference proteome</keyword>
<feature type="transmembrane region" description="Helical" evidence="2">
    <location>
        <begin position="141"/>
        <end position="163"/>
    </location>
</feature>
<evidence type="ECO:0008006" key="5">
    <source>
        <dbReference type="Google" id="ProtNLM"/>
    </source>
</evidence>
<feature type="transmembrane region" description="Helical" evidence="2">
    <location>
        <begin position="240"/>
        <end position="261"/>
    </location>
</feature>
<sequence>MHRLTVALLVAIDAAIAAAVGLAVFLAPLTLLWVFVLGADPGDLWPTAGTLWQFAHLVPLTVTLPDAYLAATGIDAKAASFVLSLAPLALTAFTAIFAARSGVRASRAEAWLTGVVVGGGVFAVLAWLVGATSANDLATVVPWQAVLLPALVFALPSLGAAIITEWREAGAGPVAALRDRIESSAGGWGALPGLVARGAAVAIVGLIGLGAAVVAIGLVLRADQVVTLFEAGNVDALGAILLTLAQLAYLPTLVIWGLAFAAGPGFAVGPGTAVSPAGTQVGVVPGVPLLGAIPESTSTWLLLLALVPVALGAFAGWIARSRTARAAGGEAVAPRVVIAAGIALTAAAAAALLSLLASGSIGPGNLAQVGPDAGAVALAVGVEVAIGAGILLLSPRSHSGDDLVPLTADPVPQVEADGETGAGERRIEDYFLIADDDDRVPAPDPQDSTDAAADPDATVDLSAELGFPPEDDPDRTLDLGPRGDPPRPPVD</sequence>
<feature type="region of interest" description="Disordered" evidence="1">
    <location>
        <begin position="403"/>
        <end position="422"/>
    </location>
</feature>
<organism evidence="3 4">
    <name type="scientific">Microbacterium terricola</name>
    <dbReference type="NCBI Taxonomy" id="344163"/>
    <lineage>
        <taxon>Bacteria</taxon>
        <taxon>Bacillati</taxon>
        <taxon>Actinomycetota</taxon>
        <taxon>Actinomycetes</taxon>
        <taxon>Micrococcales</taxon>
        <taxon>Microbacteriaceae</taxon>
        <taxon>Microbacterium</taxon>
    </lineage>
</organism>
<gene>
    <name evidence="3" type="ORF">Microterr_05660</name>
</gene>
<keyword evidence="2" id="KW-1133">Transmembrane helix</keyword>
<dbReference type="RefSeq" id="WP_263796249.1">
    <property type="nucleotide sequence ID" value="NZ_AP027141.1"/>
</dbReference>
<feature type="region of interest" description="Disordered" evidence="1">
    <location>
        <begin position="434"/>
        <end position="491"/>
    </location>
</feature>
<evidence type="ECO:0000256" key="2">
    <source>
        <dbReference type="SAM" id="Phobius"/>
    </source>
</evidence>
<feature type="transmembrane region" description="Helical" evidence="2">
    <location>
        <begin position="7"/>
        <end position="36"/>
    </location>
</feature>
<accession>A0ABM8DWN7</accession>
<keyword evidence="2" id="KW-0812">Transmembrane</keyword>
<feature type="transmembrane region" description="Helical" evidence="2">
    <location>
        <begin position="199"/>
        <end position="220"/>
    </location>
</feature>
<feature type="transmembrane region" description="Helical" evidence="2">
    <location>
        <begin position="110"/>
        <end position="129"/>
    </location>
</feature>
<reference evidence="3 4" key="1">
    <citation type="submission" date="2022-12" db="EMBL/GenBank/DDBJ databases">
        <title>Microbacterium terricola strain KV-448 chromosome, complete genome.</title>
        <authorList>
            <person name="Oshima T."/>
            <person name="Moriya T."/>
            <person name="Bessho Y."/>
        </authorList>
    </citation>
    <scope>NUCLEOTIDE SEQUENCE [LARGE SCALE GENOMIC DNA]</scope>
    <source>
        <strain evidence="3 4">KV-448</strain>
    </source>
</reference>
<evidence type="ECO:0000313" key="4">
    <source>
        <dbReference type="Proteomes" id="UP001317779"/>
    </source>
</evidence>
<dbReference type="Proteomes" id="UP001317779">
    <property type="component" value="Chromosome"/>
</dbReference>
<proteinExistence type="predicted"/>
<protein>
    <recommendedName>
        <fullName evidence="5">Integral membrane protein</fullName>
    </recommendedName>
</protein>
<feature type="transmembrane region" description="Helical" evidence="2">
    <location>
        <begin position="331"/>
        <end position="353"/>
    </location>
</feature>
<keyword evidence="2" id="KW-0472">Membrane</keyword>
<evidence type="ECO:0000313" key="3">
    <source>
        <dbReference type="EMBL" id="BDV29906.1"/>
    </source>
</evidence>
<dbReference type="EMBL" id="AP027141">
    <property type="protein sequence ID" value="BDV29906.1"/>
    <property type="molecule type" value="Genomic_DNA"/>
</dbReference>
<dbReference type="Pfam" id="PF19877">
    <property type="entry name" value="DUF6350"/>
    <property type="match status" value="1"/>
</dbReference>
<feature type="transmembrane region" description="Helical" evidence="2">
    <location>
        <begin position="299"/>
        <end position="319"/>
    </location>
</feature>